<dbReference type="Proteomes" id="UP001482513">
    <property type="component" value="Unassembled WGS sequence"/>
</dbReference>
<name>A0ABV0JYV3_9CYAN</name>
<evidence type="ECO:0000313" key="2">
    <source>
        <dbReference type="EMBL" id="MEP0945653.1"/>
    </source>
</evidence>
<accession>A0ABV0JYV3</accession>
<sequence>MTVVFGLALVSLTACQLQEALPEAQPSEPSTAAETPATAAPDAPGEDFDKLVIPGERVGPVTAQTSRADLASFYGETALSDRPISLGEGTTELGTVVNVGTDQQFAVVWADDAQSRPRLIKDFGQAWQTPEGLGVGAPYAEVQAVLGDFDLYGFAWDYGGTIVLEDTALAQYDDILWLRLAPSDAAIAAHLEAYEATMGDEIFASSDPNLTVLEPSVYEMVVSFDVAP</sequence>
<keyword evidence="3" id="KW-1185">Reference proteome</keyword>
<dbReference type="EMBL" id="JAMPKX010000001">
    <property type="protein sequence ID" value="MEP0945653.1"/>
    <property type="molecule type" value="Genomic_DNA"/>
</dbReference>
<comment type="caution">
    <text evidence="2">The sequence shown here is derived from an EMBL/GenBank/DDBJ whole genome shotgun (WGS) entry which is preliminary data.</text>
</comment>
<evidence type="ECO:0008006" key="4">
    <source>
        <dbReference type="Google" id="ProtNLM"/>
    </source>
</evidence>
<evidence type="ECO:0000313" key="3">
    <source>
        <dbReference type="Proteomes" id="UP001482513"/>
    </source>
</evidence>
<proteinExistence type="predicted"/>
<gene>
    <name evidence="2" type="ORF">NC992_02095</name>
</gene>
<feature type="region of interest" description="Disordered" evidence="1">
    <location>
        <begin position="21"/>
        <end position="47"/>
    </location>
</feature>
<organism evidence="2 3">
    <name type="scientific">Leptolyngbya subtilissima DQ-A4</name>
    <dbReference type="NCBI Taxonomy" id="2933933"/>
    <lineage>
        <taxon>Bacteria</taxon>
        <taxon>Bacillati</taxon>
        <taxon>Cyanobacteriota</taxon>
        <taxon>Cyanophyceae</taxon>
        <taxon>Leptolyngbyales</taxon>
        <taxon>Leptolyngbyaceae</taxon>
        <taxon>Leptolyngbya group</taxon>
        <taxon>Leptolyngbya</taxon>
    </lineage>
</organism>
<evidence type="ECO:0000256" key="1">
    <source>
        <dbReference type="SAM" id="MobiDB-lite"/>
    </source>
</evidence>
<feature type="compositionally biased region" description="Low complexity" evidence="1">
    <location>
        <begin position="26"/>
        <end position="43"/>
    </location>
</feature>
<protein>
    <recommendedName>
        <fullName evidence="4">Lipoprotein</fullName>
    </recommendedName>
</protein>
<reference evidence="2 3" key="1">
    <citation type="submission" date="2022-04" db="EMBL/GenBank/DDBJ databases">
        <title>Positive selection, recombination, and allopatry shape intraspecific diversity of widespread and dominant cyanobacteria.</title>
        <authorList>
            <person name="Wei J."/>
            <person name="Shu W."/>
            <person name="Hu C."/>
        </authorList>
    </citation>
    <scope>NUCLEOTIDE SEQUENCE [LARGE SCALE GENOMIC DNA]</scope>
    <source>
        <strain evidence="2 3">DQ-A4</strain>
    </source>
</reference>